<dbReference type="AlphaFoldDB" id="A0A329YB81"/>
<proteinExistence type="predicted"/>
<dbReference type="InterPro" id="IPR024091">
    <property type="entry name" value="LnmK-like_bifun_acyl/decarbox"/>
</dbReference>
<gene>
    <name evidence="1" type="ORF">DQ393_30560</name>
</gene>
<organism evidence="1 2">
    <name type="scientific">Rhizobium tropici</name>
    <dbReference type="NCBI Taxonomy" id="398"/>
    <lineage>
        <taxon>Bacteria</taxon>
        <taxon>Pseudomonadati</taxon>
        <taxon>Pseudomonadota</taxon>
        <taxon>Alphaproteobacteria</taxon>
        <taxon>Hyphomicrobiales</taxon>
        <taxon>Rhizobiaceae</taxon>
        <taxon>Rhizobium/Agrobacterium group</taxon>
        <taxon>Rhizobium</taxon>
    </lineage>
</organism>
<dbReference type="NCBIfam" id="TIGR04098">
    <property type="entry name" value="LnmK_bifunc"/>
    <property type="match status" value="1"/>
</dbReference>
<sequence>MCSACHGSGPGARVAFWRWARMRNTWSATWRATLRGPTRSPSDKPRRVDDQMSVAFLNTSTKTSAKRELMERALDPHILLGMPHLNPFGLSETWLMKELGHRHWLMLAQQMDMEDADFRTPDGREAYAAICATSLMQARLELARANDVLVVHSSMSQVSRTQHASIHYVSIDAGIIAVVEILSAFVARETGGDNRSLTRMGVTTGLAQPRLSNSLAAAAAAFRRGQSDVVSDISLAELRLSRTMIIRPSLQEEFNGAGLLYFANFQALAMRAIEDTLPPSQLMRRNVFFNGNINPGEAIELKVRSSDDNVRWIVEFYRTDGSRLGLVTTWFA</sequence>
<accession>A0A329YB81</accession>
<dbReference type="EMBL" id="QMKK01000058">
    <property type="protein sequence ID" value="RAX37740.1"/>
    <property type="molecule type" value="Genomic_DNA"/>
</dbReference>
<protein>
    <submittedName>
        <fullName evidence="1">DNA gyrase</fullName>
    </submittedName>
</protein>
<comment type="caution">
    <text evidence="1">The sequence shown here is derived from an EMBL/GenBank/DDBJ whole genome shotgun (WGS) entry which is preliminary data.</text>
</comment>
<evidence type="ECO:0000313" key="2">
    <source>
        <dbReference type="Proteomes" id="UP000251205"/>
    </source>
</evidence>
<dbReference type="OrthoDB" id="7875571at2"/>
<evidence type="ECO:0000313" key="1">
    <source>
        <dbReference type="EMBL" id="RAX37740.1"/>
    </source>
</evidence>
<dbReference type="Proteomes" id="UP000251205">
    <property type="component" value="Unassembled WGS sequence"/>
</dbReference>
<dbReference type="NCBIfam" id="TIGR04099">
    <property type="entry name" value="biosn_Pnap_2097"/>
    <property type="match status" value="1"/>
</dbReference>
<reference evidence="1 2" key="1">
    <citation type="submission" date="2018-06" db="EMBL/GenBank/DDBJ databases">
        <title>Whole Genome Sequence of an efficient microsymbiont, Rhizobium tropici.</title>
        <authorList>
            <person name="Srinivasan R."/>
            <person name="Singh H.V."/>
            <person name="Srivastava R."/>
            <person name="Kumari B."/>
            <person name="Radhakrishna A."/>
        </authorList>
    </citation>
    <scope>NUCLEOTIDE SEQUENCE [LARGE SCALE GENOMIC DNA]</scope>
    <source>
        <strain evidence="1 2">IGFRI Rhizo-19</strain>
    </source>
</reference>
<name>A0A329YB81_RHITR</name>
<dbReference type="Gene3D" id="3.10.129.10">
    <property type="entry name" value="Hotdog Thioesterase"/>
    <property type="match status" value="1"/>
</dbReference>